<sequence>MRRLFVTVAAVVLVLSTCSVGAATPQPSAAARVVATAQLSPTRTAVFIDSPSMQRVVQIQILHPSNSAPRPTFYLLDGVDSATDESNWTKKTDAESFFARKNVNVVLPVGGVGSYYTDWARPDPVLGVNMWETFLTSELPPLIDGQFGGNGTNAVGGLSMGGQAALILATRHPDLYTATAAFSTCPDSGSMTGKQLVRVTVASQRGDATNMWGPDNDPAWLAHDTFTNAEQLRGKTLYISVGSGVLGPYDFQSGSDFATLMSRGAPLELGSLTCTRDFQERLDSLGIPAQFVYRPIGTHSWPYWQDDLHDAWPTIAGALRTAG</sequence>
<evidence type="ECO:0000256" key="1">
    <source>
        <dbReference type="SAM" id="SignalP"/>
    </source>
</evidence>
<evidence type="ECO:0000313" key="3">
    <source>
        <dbReference type="Proteomes" id="UP000535543"/>
    </source>
</evidence>
<dbReference type="Proteomes" id="UP000535543">
    <property type="component" value="Unassembled WGS sequence"/>
</dbReference>
<evidence type="ECO:0000313" key="2">
    <source>
        <dbReference type="EMBL" id="NMN98533.1"/>
    </source>
</evidence>
<dbReference type="GO" id="GO:0016747">
    <property type="term" value="F:acyltransferase activity, transferring groups other than amino-acyl groups"/>
    <property type="evidence" value="ECO:0007669"/>
    <property type="project" value="TreeGrafter"/>
</dbReference>
<gene>
    <name evidence="2" type="ORF">FGL95_26210</name>
</gene>
<reference evidence="2 3" key="2">
    <citation type="submission" date="2020-06" db="EMBL/GenBank/DDBJ databases">
        <title>Antribacter stalactiti gen. nov., sp. nov., a new member of the family Nacardiaceae isolated from a cave.</title>
        <authorList>
            <person name="Kim I.S."/>
        </authorList>
    </citation>
    <scope>NUCLEOTIDE SEQUENCE [LARGE SCALE GENOMIC DNA]</scope>
    <source>
        <strain evidence="2 3">YC2-7</strain>
    </source>
</reference>
<reference evidence="2 3" key="1">
    <citation type="submission" date="2019-05" db="EMBL/GenBank/DDBJ databases">
        <authorList>
            <person name="Lee S.D."/>
        </authorList>
    </citation>
    <scope>NUCLEOTIDE SEQUENCE [LARGE SCALE GENOMIC DNA]</scope>
    <source>
        <strain evidence="2 3">YC2-7</strain>
    </source>
</reference>
<proteinExistence type="predicted"/>
<dbReference type="RefSeq" id="WP_169593149.1">
    <property type="nucleotide sequence ID" value="NZ_VCQU01000011.1"/>
</dbReference>
<feature type="signal peptide" evidence="1">
    <location>
        <begin position="1"/>
        <end position="22"/>
    </location>
</feature>
<keyword evidence="3" id="KW-1185">Reference proteome</keyword>
<feature type="chain" id="PRO_5039527172" evidence="1">
    <location>
        <begin position="23"/>
        <end position="323"/>
    </location>
</feature>
<organism evidence="2 3">
    <name type="scientific">Antrihabitans stalactiti</name>
    <dbReference type="NCBI Taxonomy" id="2584121"/>
    <lineage>
        <taxon>Bacteria</taxon>
        <taxon>Bacillati</taxon>
        <taxon>Actinomycetota</taxon>
        <taxon>Actinomycetes</taxon>
        <taxon>Mycobacteriales</taxon>
        <taxon>Nocardiaceae</taxon>
        <taxon>Antrihabitans</taxon>
    </lineage>
</organism>
<accession>A0A848KHN0</accession>
<name>A0A848KHN0_9NOCA</name>
<comment type="caution">
    <text evidence="2">The sequence shown here is derived from an EMBL/GenBank/DDBJ whole genome shotgun (WGS) entry which is preliminary data.</text>
</comment>
<dbReference type="PANTHER" id="PTHR48098">
    <property type="entry name" value="ENTEROCHELIN ESTERASE-RELATED"/>
    <property type="match status" value="1"/>
</dbReference>
<protein>
    <submittedName>
        <fullName evidence="2">Esterase family protein</fullName>
    </submittedName>
</protein>
<dbReference type="InterPro" id="IPR050583">
    <property type="entry name" value="Mycobacterial_A85_antigen"/>
</dbReference>
<dbReference type="InterPro" id="IPR000801">
    <property type="entry name" value="Esterase-like"/>
</dbReference>
<keyword evidence="1" id="KW-0732">Signal</keyword>
<dbReference type="Pfam" id="PF00756">
    <property type="entry name" value="Esterase"/>
    <property type="match status" value="1"/>
</dbReference>
<dbReference type="Gene3D" id="3.40.50.1820">
    <property type="entry name" value="alpha/beta hydrolase"/>
    <property type="match status" value="1"/>
</dbReference>
<dbReference type="InterPro" id="IPR029058">
    <property type="entry name" value="AB_hydrolase_fold"/>
</dbReference>
<dbReference type="SUPFAM" id="SSF53474">
    <property type="entry name" value="alpha/beta-Hydrolases"/>
    <property type="match status" value="1"/>
</dbReference>
<dbReference type="AlphaFoldDB" id="A0A848KHN0"/>
<dbReference type="PANTHER" id="PTHR48098:SF1">
    <property type="entry name" value="DIACYLGLYCEROL ACYLTRANSFERASE_MYCOLYLTRANSFERASE AG85A"/>
    <property type="match status" value="1"/>
</dbReference>
<dbReference type="EMBL" id="VCQU01000011">
    <property type="protein sequence ID" value="NMN98533.1"/>
    <property type="molecule type" value="Genomic_DNA"/>
</dbReference>